<evidence type="ECO:0000256" key="1">
    <source>
        <dbReference type="SAM" id="Coils"/>
    </source>
</evidence>
<dbReference type="InterPro" id="IPR000595">
    <property type="entry name" value="cNMP-bd_dom"/>
</dbReference>
<dbReference type="InterPro" id="IPR014710">
    <property type="entry name" value="RmlC-like_jellyroll"/>
</dbReference>
<evidence type="ECO:0000313" key="5">
    <source>
        <dbReference type="Proteomes" id="UP000009168"/>
    </source>
</evidence>
<feature type="compositionally biased region" description="Low complexity" evidence="2">
    <location>
        <begin position="507"/>
        <end position="532"/>
    </location>
</feature>
<dbReference type="GO" id="GO:0004862">
    <property type="term" value="F:cAMP-dependent protein kinase inhibitor activity"/>
    <property type="evidence" value="ECO:0007669"/>
    <property type="project" value="TreeGrafter"/>
</dbReference>
<protein>
    <submittedName>
        <fullName evidence="4">Cyclic nucleotide-binding domain protein</fullName>
    </submittedName>
</protein>
<dbReference type="InterPro" id="IPR018490">
    <property type="entry name" value="cNMP-bd_dom_sf"/>
</dbReference>
<dbReference type="CDD" id="cd00038">
    <property type="entry name" value="CAP_ED"/>
    <property type="match status" value="1"/>
</dbReference>
<dbReference type="OrthoDB" id="409725at2759"/>
<feature type="coiled-coil region" evidence="1">
    <location>
        <begin position="1127"/>
        <end position="1161"/>
    </location>
</feature>
<dbReference type="InParanoid" id="I7LTW3"/>
<dbReference type="GO" id="GO:0034236">
    <property type="term" value="F:protein kinase A catalytic subunit binding"/>
    <property type="evidence" value="ECO:0007669"/>
    <property type="project" value="TreeGrafter"/>
</dbReference>
<feature type="region of interest" description="Disordered" evidence="2">
    <location>
        <begin position="839"/>
        <end position="870"/>
    </location>
</feature>
<feature type="domain" description="Cyclic nucleotide-binding" evidence="3">
    <location>
        <begin position="294"/>
        <end position="419"/>
    </location>
</feature>
<feature type="compositionally biased region" description="Polar residues" evidence="2">
    <location>
        <begin position="839"/>
        <end position="860"/>
    </location>
</feature>
<feature type="region of interest" description="Disordered" evidence="2">
    <location>
        <begin position="507"/>
        <end position="573"/>
    </location>
</feature>
<dbReference type="SUPFAM" id="SSF51206">
    <property type="entry name" value="cAMP-binding domain-like"/>
    <property type="match status" value="2"/>
</dbReference>
<feature type="domain" description="Cyclic nucleotide-binding" evidence="3">
    <location>
        <begin position="155"/>
        <end position="266"/>
    </location>
</feature>
<dbReference type="GeneID" id="7829517"/>
<dbReference type="RefSeq" id="XP_001007650.1">
    <property type="nucleotide sequence ID" value="XM_001007650.2"/>
</dbReference>
<dbReference type="PANTHER" id="PTHR11635">
    <property type="entry name" value="CAMP-DEPENDENT PROTEIN KINASE REGULATORY CHAIN"/>
    <property type="match status" value="1"/>
</dbReference>
<dbReference type="Gene3D" id="2.60.120.10">
    <property type="entry name" value="Jelly Rolls"/>
    <property type="match status" value="2"/>
</dbReference>
<dbReference type="EMBL" id="GG662853">
    <property type="protein sequence ID" value="EAR87405.1"/>
    <property type="molecule type" value="Genomic_DNA"/>
</dbReference>
<dbReference type="InterPro" id="IPR050503">
    <property type="entry name" value="cAMP-dep_PK_reg_su-like"/>
</dbReference>
<dbReference type="PANTHER" id="PTHR11635:SF152">
    <property type="entry name" value="CAMP-DEPENDENT PROTEIN KINASE TYPE I REGULATORY SUBUNIT-RELATED"/>
    <property type="match status" value="1"/>
</dbReference>
<dbReference type="HOGENOM" id="CLU_267925_0_0_1"/>
<proteinExistence type="predicted"/>
<dbReference type="GO" id="GO:0005952">
    <property type="term" value="C:cAMP-dependent protein kinase complex"/>
    <property type="evidence" value="ECO:0007669"/>
    <property type="project" value="InterPro"/>
</dbReference>
<sequence>MTNLLSVKQQQKNNILLADYNYKNDMQTIPSTQARKSIKSNGSENSQNNQIQQKQCVSKPRSISYNQKGNLQNKQQITSNFEKEESKTSIESSQFVVKSQYSKQKCRRQTLMMTGQEFEAKKLQITDLDQQQKIEILKRLCNLKAVKTDKDNQLIYDILKENQYIKFIKDTKGEYFVLSKVCPNIKIVYKRQGEIIYEQDSQSQGFYVVIHGECEGRMKNYYTGEVRLITDKYIEGTEFGNIELLDQKTRIQTVISKTETLLMYFDTNVQKQFFQSIQKTQLDYLVDMLLLFPCFQNYGKRNLLSFLPFFTFSTYNRNQKVYQTSQLSDYIYFIISGDFKVYQKINMNNDITLDQLLKLPSRLLTDEKDKYSRSIEVSVVGSGQIFGEEEIIMNENNRKQDVVCSSPLGQVLLLHKEDYVFKFANDQYFSEIFKSLVTQKRQFREQRLKEIENISKTTINTEEQNYNKNVITKKIKLKLEDRVLDLQKKGLIKSKFEFQIHKNQKQQQEQLQQDQIANASSRISSPSQSCRRQNTGSPIQLRTANKKARNQTKSSMNTEREKRSEQLNNSSYLNFDKGSNFKNDIKINTLNSFNESQQIFNLQNSRVVQNNGLIGREVIPAILIDKNYTDNHINIFYESQLLTSVKQKSPKQQHHQDSVKLKSIGSLGQLSDQSQKISINSEKELSSTLNFKRIKQKNTLDKGDFYGVDYSGDISVKCETSPSQRRSKQNKQIISKENTCYESPYKNKDTSQDKLVNLYKQKRSKSNQQESSIHFDPQFINKLDDVDDELSKTLQTVFYNNQLNLYQAQQNKQENQKSYGEIMENSQADEFTSQIDENTQPKQNYNNFQKPKTTLASIRSPQDEPQKIYDPTGINKYLRRIFYGKQRKKNYTEPHGSYNEINDKSYNNTQRSFATDKENSPEKHQKRNASLEEKFVRQFKKNKNETLQNSSYQQVMKSVDKKQLKMQLYKKNILRDFGEKERYNKFIKPQGVKKDYYCFEYVNSRLSSQNNLDDENYQKYSQMVQQEYQKFKQQSNETFDQQSVVRAGSPCELDFHTAYNSDFQNIKNKPNLNETEPNISQSQLHNVRVSSYSKKRKILKIVNDPNTKKIIILNANKANETQISQKCESQTKQIDALQQKVRNLQQNIEQNKKQKELLQLNELITTKDVINNCFIPSSNEPRYKKQKHQKFVNHKSNTSESKKFTQTFEYVGDLKRYSPSPFRLATIDK</sequence>
<keyword evidence="1" id="KW-0175">Coiled coil</keyword>
<dbReference type="GO" id="GO:0030552">
    <property type="term" value="F:cAMP binding"/>
    <property type="evidence" value="ECO:0007669"/>
    <property type="project" value="TreeGrafter"/>
</dbReference>
<feature type="region of interest" description="Disordered" evidence="2">
    <location>
        <begin position="33"/>
        <end position="59"/>
    </location>
</feature>
<feature type="compositionally biased region" description="Polar residues" evidence="2">
    <location>
        <begin position="533"/>
        <end position="543"/>
    </location>
</feature>
<accession>I7LTW3</accession>
<evidence type="ECO:0000259" key="3">
    <source>
        <dbReference type="PROSITE" id="PS50042"/>
    </source>
</evidence>
<organism evidence="4 5">
    <name type="scientific">Tetrahymena thermophila (strain SB210)</name>
    <dbReference type="NCBI Taxonomy" id="312017"/>
    <lineage>
        <taxon>Eukaryota</taxon>
        <taxon>Sar</taxon>
        <taxon>Alveolata</taxon>
        <taxon>Ciliophora</taxon>
        <taxon>Intramacronucleata</taxon>
        <taxon>Oligohymenophorea</taxon>
        <taxon>Hymenostomatida</taxon>
        <taxon>Tetrahymenina</taxon>
        <taxon>Tetrahymenidae</taxon>
        <taxon>Tetrahymena</taxon>
    </lineage>
</organism>
<dbReference type="GO" id="GO:0005829">
    <property type="term" value="C:cytosol"/>
    <property type="evidence" value="ECO:0007669"/>
    <property type="project" value="TreeGrafter"/>
</dbReference>
<dbReference type="Pfam" id="PF00027">
    <property type="entry name" value="cNMP_binding"/>
    <property type="match status" value="1"/>
</dbReference>
<dbReference type="PROSITE" id="PS50042">
    <property type="entry name" value="CNMP_BINDING_3"/>
    <property type="match status" value="2"/>
</dbReference>
<evidence type="ECO:0000256" key="2">
    <source>
        <dbReference type="SAM" id="MobiDB-lite"/>
    </source>
</evidence>
<evidence type="ECO:0000313" key="4">
    <source>
        <dbReference type="EMBL" id="EAR87405.1"/>
    </source>
</evidence>
<dbReference type="Proteomes" id="UP000009168">
    <property type="component" value="Unassembled WGS sequence"/>
</dbReference>
<name>I7LTW3_TETTS</name>
<dbReference type="KEGG" id="tet:TTHERM_00059180"/>
<dbReference type="AlphaFoldDB" id="I7LTW3"/>
<reference evidence="5" key="1">
    <citation type="journal article" date="2006" name="PLoS Biol.">
        <title>Macronuclear genome sequence of the ciliate Tetrahymena thermophila, a model eukaryote.</title>
        <authorList>
            <person name="Eisen J.A."/>
            <person name="Coyne R.S."/>
            <person name="Wu M."/>
            <person name="Wu D."/>
            <person name="Thiagarajan M."/>
            <person name="Wortman J.R."/>
            <person name="Badger J.H."/>
            <person name="Ren Q."/>
            <person name="Amedeo P."/>
            <person name="Jones K.M."/>
            <person name="Tallon L.J."/>
            <person name="Delcher A.L."/>
            <person name="Salzberg S.L."/>
            <person name="Silva J.C."/>
            <person name="Haas B.J."/>
            <person name="Majoros W.H."/>
            <person name="Farzad M."/>
            <person name="Carlton J.M."/>
            <person name="Smith R.K. Jr."/>
            <person name="Garg J."/>
            <person name="Pearlman R.E."/>
            <person name="Karrer K.M."/>
            <person name="Sun L."/>
            <person name="Manning G."/>
            <person name="Elde N.C."/>
            <person name="Turkewitz A.P."/>
            <person name="Asai D.J."/>
            <person name="Wilkes D.E."/>
            <person name="Wang Y."/>
            <person name="Cai H."/>
            <person name="Collins K."/>
            <person name="Stewart B.A."/>
            <person name="Lee S.R."/>
            <person name="Wilamowska K."/>
            <person name="Weinberg Z."/>
            <person name="Ruzzo W.L."/>
            <person name="Wloga D."/>
            <person name="Gaertig J."/>
            <person name="Frankel J."/>
            <person name="Tsao C.-C."/>
            <person name="Gorovsky M.A."/>
            <person name="Keeling P.J."/>
            <person name="Waller R.F."/>
            <person name="Patron N.J."/>
            <person name="Cherry J.M."/>
            <person name="Stover N.A."/>
            <person name="Krieger C.J."/>
            <person name="del Toro C."/>
            <person name="Ryder H.F."/>
            <person name="Williamson S.C."/>
            <person name="Barbeau R.A."/>
            <person name="Hamilton E.P."/>
            <person name="Orias E."/>
        </authorList>
    </citation>
    <scope>NUCLEOTIDE SEQUENCE [LARGE SCALE GENOMIC DNA]</scope>
    <source>
        <strain evidence="5">SB210</strain>
    </source>
</reference>
<gene>
    <name evidence="4" type="ORF">TTHERM_00059180</name>
</gene>
<keyword evidence="5" id="KW-1185">Reference proteome</keyword>